<sequence length="287" mass="33200">MDPPNTETPAIAEFIGTRDSFVVMRDPQLAKTGTQARAQLRTLPLLAEFELGTVAHPGIYDNGLRLVEYDMVANESLRENGVDNVEFPLVHYISQEMLTGELQDEEHTFDDQDIVRQLLRDRPSGVPYLLVTDTSTPTMPRYTKKPGKSFIDEFECTVVDHKALLKRYLQYNLDSDLPLSTTQNLYFHQISAHHKAAELNAGSIPELFDYTQIPADSPVWGPLYYLIREDVDNVLEDYSERIREALRSWTERGPTQQVANRMIDMLELVEFEEERLDDYRYRHQENE</sequence>
<dbReference type="AlphaFoldDB" id="M0NA00"/>
<dbReference type="Proteomes" id="UP000011625">
    <property type="component" value="Unassembled WGS sequence"/>
</dbReference>
<evidence type="ECO:0000313" key="1">
    <source>
        <dbReference type="EMBL" id="EMA54701.1"/>
    </source>
</evidence>
<comment type="caution">
    <text evidence="1">The sequence shown here is derived from an EMBL/GenBank/DDBJ whole genome shotgun (WGS) entry which is preliminary data.</text>
</comment>
<dbReference type="STRING" id="1227456.C450_05385"/>
<dbReference type="PATRIC" id="fig|1227456.3.peg.1093"/>
<proteinExistence type="predicted"/>
<name>M0NA00_9EURY</name>
<reference evidence="1 2" key="1">
    <citation type="journal article" date="2014" name="PLoS Genet.">
        <title>Phylogenetically driven sequencing of extremely halophilic archaea reveals strategies for static and dynamic osmo-response.</title>
        <authorList>
            <person name="Becker E.A."/>
            <person name="Seitzer P.M."/>
            <person name="Tritt A."/>
            <person name="Larsen D."/>
            <person name="Krusor M."/>
            <person name="Yao A.I."/>
            <person name="Wu D."/>
            <person name="Madern D."/>
            <person name="Eisen J.A."/>
            <person name="Darling A.E."/>
            <person name="Facciotti M.T."/>
        </authorList>
    </citation>
    <scope>NUCLEOTIDE SEQUENCE [LARGE SCALE GENOMIC DNA]</scope>
    <source>
        <strain evidence="1 2">DSM 8989</strain>
    </source>
</reference>
<gene>
    <name evidence="1" type="ORF">C450_05385</name>
</gene>
<protein>
    <submittedName>
        <fullName evidence="1">Uncharacterized protein</fullName>
    </submittedName>
</protein>
<organism evidence="1 2">
    <name type="scientific">Halococcus salifodinae DSM 8989</name>
    <dbReference type="NCBI Taxonomy" id="1227456"/>
    <lineage>
        <taxon>Archaea</taxon>
        <taxon>Methanobacteriati</taxon>
        <taxon>Methanobacteriota</taxon>
        <taxon>Stenosarchaea group</taxon>
        <taxon>Halobacteria</taxon>
        <taxon>Halobacteriales</taxon>
        <taxon>Halococcaceae</taxon>
        <taxon>Halococcus</taxon>
    </lineage>
</organism>
<keyword evidence="2" id="KW-1185">Reference proteome</keyword>
<dbReference type="EMBL" id="AOME01000026">
    <property type="protein sequence ID" value="EMA54701.1"/>
    <property type="molecule type" value="Genomic_DNA"/>
</dbReference>
<evidence type="ECO:0000313" key="2">
    <source>
        <dbReference type="Proteomes" id="UP000011625"/>
    </source>
</evidence>
<accession>M0NA00</accession>